<dbReference type="Proteomes" id="UP000239494">
    <property type="component" value="Unassembled WGS sequence"/>
</dbReference>
<accession>A0A2T0TCB9</accession>
<keyword evidence="2" id="KW-1185">Reference proteome</keyword>
<dbReference type="AlphaFoldDB" id="A0A2T0TCB9"/>
<sequence length="109" mass="11591">MNSTELPDGPEREAHFKVEAARRAGVSLDAVHAMSPVDIQVSTILFNAVGALRNLSIEATQAGEEPDLVIPQTIDQLNAMNPIYVHEQVHQAAASLLGPQPPTTGQNDG</sequence>
<dbReference type="RefSeq" id="WP_106186915.1">
    <property type="nucleotide sequence ID" value="NZ_PVTF01000003.1"/>
</dbReference>
<dbReference type="EMBL" id="PVTF01000003">
    <property type="protein sequence ID" value="PRY43312.1"/>
    <property type="molecule type" value="Genomic_DNA"/>
</dbReference>
<comment type="caution">
    <text evidence="1">The sequence shown here is derived from an EMBL/GenBank/DDBJ whole genome shotgun (WGS) entry which is preliminary data.</text>
</comment>
<name>A0A2T0TCB9_9PSEU</name>
<organism evidence="1 2">
    <name type="scientific">Umezawaea tangerina</name>
    <dbReference type="NCBI Taxonomy" id="84725"/>
    <lineage>
        <taxon>Bacteria</taxon>
        <taxon>Bacillati</taxon>
        <taxon>Actinomycetota</taxon>
        <taxon>Actinomycetes</taxon>
        <taxon>Pseudonocardiales</taxon>
        <taxon>Pseudonocardiaceae</taxon>
        <taxon>Umezawaea</taxon>
    </lineage>
</organism>
<protein>
    <submittedName>
        <fullName evidence="1">Uncharacterized protein</fullName>
    </submittedName>
</protein>
<evidence type="ECO:0000313" key="2">
    <source>
        <dbReference type="Proteomes" id="UP000239494"/>
    </source>
</evidence>
<gene>
    <name evidence="1" type="ORF">CLV43_10352</name>
</gene>
<proteinExistence type="predicted"/>
<evidence type="ECO:0000313" key="1">
    <source>
        <dbReference type="EMBL" id="PRY43312.1"/>
    </source>
</evidence>
<reference evidence="1 2" key="1">
    <citation type="submission" date="2018-03" db="EMBL/GenBank/DDBJ databases">
        <title>Genomic Encyclopedia of Archaeal and Bacterial Type Strains, Phase II (KMG-II): from individual species to whole genera.</title>
        <authorList>
            <person name="Goeker M."/>
        </authorList>
    </citation>
    <scope>NUCLEOTIDE SEQUENCE [LARGE SCALE GENOMIC DNA]</scope>
    <source>
        <strain evidence="1 2">DSM 44720</strain>
    </source>
</reference>